<dbReference type="GO" id="GO:0042254">
    <property type="term" value="P:ribosome biogenesis"/>
    <property type="evidence" value="ECO:0007669"/>
    <property type="project" value="UniProtKB-KW"/>
</dbReference>
<evidence type="ECO:0000256" key="6">
    <source>
        <dbReference type="ARBA" id="ARBA00044538"/>
    </source>
</evidence>
<gene>
    <name evidence="7" type="ORF">FD01_GL001320</name>
</gene>
<proteinExistence type="inferred from homology"/>
<keyword evidence="8" id="KW-1185">Reference proteome</keyword>
<dbReference type="RefSeq" id="WP_054713777.1">
    <property type="nucleotide sequence ID" value="NZ_AZEU01000018.1"/>
</dbReference>
<evidence type="ECO:0000256" key="5">
    <source>
        <dbReference type="ARBA" id="ARBA00044503"/>
    </source>
</evidence>
<dbReference type="EMBL" id="AZEU01000018">
    <property type="protein sequence ID" value="KRL53217.1"/>
    <property type="molecule type" value="Genomic_DNA"/>
</dbReference>
<dbReference type="Proteomes" id="UP000051790">
    <property type="component" value="Unassembled WGS sequence"/>
</dbReference>
<dbReference type="Gene3D" id="3.30.70.1490">
    <property type="entry name" value="Cysteine protease Prp"/>
    <property type="match status" value="1"/>
</dbReference>
<keyword evidence="2" id="KW-0645">Protease</keyword>
<reference evidence="7 8" key="1">
    <citation type="journal article" date="2015" name="Genome Announc.">
        <title>Expanding the biotechnology potential of lactobacilli through comparative genomics of 213 strains and associated genera.</title>
        <authorList>
            <person name="Sun Z."/>
            <person name="Harris H.M."/>
            <person name="McCann A."/>
            <person name="Guo C."/>
            <person name="Argimon S."/>
            <person name="Zhang W."/>
            <person name="Yang X."/>
            <person name="Jeffery I.B."/>
            <person name="Cooney J.C."/>
            <person name="Kagawa T.F."/>
            <person name="Liu W."/>
            <person name="Song Y."/>
            <person name="Salvetti E."/>
            <person name="Wrobel A."/>
            <person name="Rasinkangas P."/>
            <person name="Parkhill J."/>
            <person name="Rea M.C."/>
            <person name="O'Sullivan O."/>
            <person name="Ritari J."/>
            <person name="Douillard F.P."/>
            <person name="Paul Ross R."/>
            <person name="Yang R."/>
            <person name="Briner A.E."/>
            <person name="Felis G.E."/>
            <person name="de Vos W.M."/>
            <person name="Barrangou R."/>
            <person name="Klaenhammer T.R."/>
            <person name="Caufield P.W."/>
            <person name="Cui Y."/>
            <person name="Zhang H."/>
            <person name="O'Toole P.W."/>
        </authorList>
    </citation>
    <scope>NUCLEOTIDE SEQUENCE [LARGE SCALE GENOMIC DNA]</scope>
    <source>
        <strain evidence="7 8">DSM 13343</strain>
    </source>
</reference>
<dbReference type="PANTHER" id="PTHR39178:SF1">
    <property type="entry name" value="RIBOSOMAL-PROCESSING CYSTEINE PROTEASE PRP"/>
    <property type="match status" value="1"/>
</dbReference>
<dbReference type="AlphaFoldDB" id="A0A0R1R967"/>
<sequence>MIKARFTRDSHGNLVKFKLTGHADAGEYGQDIVCAAVSAVSIGAVNGVEALAGFTPSVDADEVNGGHLQLVIDQELTGEQMHITQILLENLELSMQSIAESYGDYVQIETSNQS</sequence>
<evidence type="ECO:0000256" key="3">
    <source>
        <dbReference type="ARBA" id="ARBA00022801"/>
    </source>
</evidence>
<dbReference type="InterPro" id="IPR036764">
    <property type="entry name" value="Peptidase_Prp_sf"/>
</dbReference>
<evidence type="ECO:0000313" key="8">
    <source>
        <dbReference type="Proteomes" id="UP000051790"/>
    </source>
</evidence>
<dbReference type="GO" id="GO:0006508">
    <property type="term" value="P:proteolysis"/>
    <property type="evidence" value="ECO:0007669"/>
    <property type="project" value="UniProtKB-KW"/>
</dbReference>
<evidence type="ECO:0000256" key="1">
    <source>
        <dbReference type="ARBA" id="ARBA00022517"/>
    </source>
</evidence>
<evidence type="ECO:0000313" key="7">
    <source>
        <dbReference type="EMBL" id="KRL53217.1"/>
    </source>
</evidence>
<dbReference type="CDD" id="cd16332">
    <property type="entry name" value="Prp-like"/>
    <property type="match status" value="1"/>
</dbReference>
<dbReference type="SUPFAM" id="SSF118010">
    <property type="entry name" value="TM1457-like"/>
    <property type="match status" value="1"/>
</dbReference>
<keyword evidence="1" id="KW-0690">Ribosome biogenesis</keyword>
<protein>
    <recommendedName>
        <fullName evidence="6">Ribosomal processing cysteine protease Prp</fullName>
    </recommendedName>
</protein>
<evidence type="ECO:0000256" key="2">
    <source>
        <dbReference type="ARBA" id="ARBA00022670"/>
    </source>
</evidence>
<keyword evidence="3" id="KW-0378">Hydrolase</keyword>
<accession>A0A0R1R967</accession>
<dbReference type="PANTHER" id="PTHR39178">
    <property type="entry name" value="HYPOTHETICAL RIBOSOME-ASSOCIATED PROTEIN"/>
    <property type="match status" value="1"/>
</dbReference>
<comment type="caution">
    <text evidence="7">The sequence shown here is derived from an EMBL/GenBank/DDBJ whole genome shotgun (WGS) entry which is preliminary data.</text>
</comment>
<dbReference type="OrthoDB" id="48998at2"/>
<dbReference type="Pfam" id="PF04327">
    <property type="entry name" value="Peptidase_Prp"/>
    <property type="match status" value="1"/>
</dbReference>
<organism evidence="7 8">
    <name type="scientific">Lacticaseibacillus manihotivorans DSM 13343 = JCM 12514</name>
    <dbReference type="NCBI Taxonomy" id="1423769"/>
    <lineage>
        <taxon>Bacteria</taxon>
        <taxon>Bacillati</taxon>
        <taxon>Bacillota</taxon>
        <taxon>Bacilli</taxon>
        <taxon>Lactobacillales</taxon>
        <taxon>Lactobacillaceae</taxon>
        <taxon>Lacticaseibacillus</taxon>
    </lineage>
</organism>
<dbReference type="InterPro" id="IPR007422">
    <property type="entry name" value="Peptidase_Prp"/>
</dbReference>
<dbReference type="GO" id="GO:0008234">
    <property type="term" value="F:cysteine-type peptidase activity"/>
    <property type="evidence" value="ECO:0007669"/>
    <property type="project" value="UniProtKB-KW"/>
</dbReference>
<name>A0A0R1R967_9LACO</name>
<evidence type="ECO:0000256" key="4">
    <source>
        <dbReference type="ARBA" id="ARBA00022807"/>
    </source>
</evidence>
<dbReference type="PATRIC" id="fig|1423769.4.peg.1420"/>
<comment type="similarity">
    <text evidence="5">Belongs to the Prp family.</text>
</comment>
<keyword evidence="4" id="KW-0788">Thiol protease</keyword>